<dbReference type="SMART" id="SM00042">
    <property type="entry name" value="CUB"/>
    <property type="match status" value="2"/>
</dbReference>
<accession>A0AAN8MER3</accession>
<evidence type="ECO:0000256" key="1">
    <source>
        <dbReference type="ARBA" id="ARBA00023157"/>
    </source>
</evidence>
<dbReference type="Gene3D" id="2.60.120.290">
    <property type="entry name" value="Spermadhesin, CUB domain"/>
    <property type="match status" value="2"/>
</dbReference>
<comment type="caution">
    <text evidence="3">Lacks conserved residue(s) required for the propagation of feature annotation.</text>
</comment>
<keyword evidence="2" id="KW-0325">Glycoprotein</keyword>
<evidence type="ECO:0000256" key="3">
    <source>
        <dbReference type="PROSITE-ProRule" id="PRU00059"/>
    </source>
</evidence>
<dbReference type="InterPro" id="IPR000859">
    <property type="entry name" value="CUB_dom"/>
</dbReference>
<evidence type="ECO:0000313" key="9">
    <source>
        <dbReference type="EMBL" id="KAK6328663.1"/>
    </source>
</evidence>
<dbReference type="FunFam" id="2.60.40.4100:FF:000005">
    <property type="entry name" value="Deleted in malignant brain tumors 1"/>
    <property type="match status" value="1"/>
</dbReference>
<sequence length="878" mass="97831">MEIATTLLVLCSVIVSHGAQGWWDTWTTVEPWSTDDPSGTNAQCGGYLTASKGQFNSPNYPSNYPNNAYCTWNIQTTSGSQIVQLQFPYVNLEDHFNCRYDSISVYDGYSSYNRLLGKLCGGQSSTFYSTGSSITVQFTSDSSSTYKGFQAEYRVVDGGSCSYNCGYQVGNCSCSSFCEYRGNCCQDYLQNCYGTTVEPETTGAVTTADPTPAVTEDYYSCEYNCGYNGMVCSCTSSCQNQGNCCHDYYDYCQSTTDIPTHTAQPSCRYNCGYNLGSCSCSISCQYYGNCCYDYNENCYGTTVESETTGAVTTADPTPAVTEDWNSCWDNCGSNGMICSCTSSCRNQGNCCYDYYDYCQSSTDAPVSTATVGWGSCRYNCGSYVDGCSCTSSCRYYGNCCHDYNDYCESTTYVPATTPEASCRYNCGYTLGSCSCSSSCQYYGNCCYDYNTYCPTTSPDPTGTHPTCGGNLHGSGSISSPYYPEYYHDNAYCVWHLSAPSGQRIFLSFTDLELENCCSCDYISVYDGSSVHSGMLGTICDFNNGTSLTAYHSTSNYMTVLFRSDQSMVSRGFRAVFSSSLASNQGRVDCSSDNMNIVIQRSYLISMGYDGYNLYLNDQHCRPQVNSYQVVFSFPINTCGTQQMFENGRVQYTNAVRAYRSDSGEITRQSHFLLQVECRMEQDTMVQIMYETEFQGNGTITGTGRFNGTMAFFTNSNFYTEITETPYKITLNQNMYVQVRLRRLDSSLHLFLDTCVASPSPHDFQTRSYDLVRNGCRRDPTYYSYTSGTSSYARFTFQAFKFLRAHDSVYLQCKVTICQASDYNSRCRRGCRTRKARDLGSSQESHTLVLGPIQLKDLEKPDEKVAEKEEIQAKVEPSD</sequence>
<feature type="region of interest" description="Disordered" evidence="4">
    <location>
        <begin position="859"/>
        <end position="878"/>
    </location>
</feature>
<name>A0AAN8MER3_9TELE</name>
<evidence type="ECO:0000313" key="10">
    <source>
        <dbReference type="Proteomes" id="UP001356427"/>
    </source>
</evidence>
<dbReference type="InterPro" id="IPR055355">
    <property type="entry name" value="ZP-C"/>
</dbReference>
<keyword evidence="10" id="KW-1185">Reference proteome</keyword>
<gene>
    <name evidence="9" type="ORF">J4Q44_G00006410</name>
</gene>
<dbReference type="PROSITE" id="PS50958">
    <property type="entry name" value="SMB_2"/>
    <property type="match status" value="6"/>
</dbReference>
<reference evidence="9 10" key="1">
    <citation type="submission" date="2021-04" db="EMBL/GenBank/DDBJ databases">
        <authorList>
            <person name="De Guttry C."/>
            <person name="Zahm M."/>
            <person name="Klopp C."/>
            <person name="Cabau C."/>
            <person name="Louis A."/>
            <person name="Berthelot C."/>
            <person name="Parey E."/>
            <person name="Roest Crollius H."/>
            <person name="Montfort J."/>
            <person name="Robinson-Rechavi M."/>
            <person name="Bucao C."/>
            <person name="Bouchez O."/>
            <person name="Gislard M."/>
            <person name="Lluch J."/>
            <person name="Milhes M."/>
            <person name="Lampietro C."/>
            <person name="Lopez Roques C."/>
            <person name="Donnadieu C."/>
            <person name="Braasch I."/>
            <person name="Desvignes T."/>
            <person name="Postlethwait J."/>
            <person name="Bobe J."/>
            <person name="Wedekind C."/>
            <person name="Guiguen Y."/>
        </authorList>
    </citation>
    <scope>NUCLEOTIDE SEQUENCE [LARGE SCALE GENOMIC DNA]</scope>
    <source>
        <strain evidence="9">Cs_M1</strain>
        <tissue evidence="9">Blood</tissue>
    </source>
</reference>
<keyword evidence="1" id="KW-1015">Disulfide bond</keyword>
<proteinExistence type="predicted"/>
<dbReference type="PANTHER" id="PTHR46908">
    <property type="entry name" value="CUBILIN-LIKE PROTEIN"/>
    <property type="match status" value="1"/>
</dbReference>
<dbReference type="SMART" id="SM00241">
    <property type="entry name" value="ZP"/>
    <property type="match status" value="1"/>
</dbReference>
<dbReference type="InterPro" id="IPR036024">
    <property type="entry name" value="Somatomedin_B-like_dom_sf"/>
</dbReference>
<evidence type="ECO:0000256" key="5">
    <source>
        <dbReference type="SAM" id="SignalP"/>
    </source>
</evidence>
<evidence type="ECO:0000256" key="2">
    <source>
        <dbReference type="ARBA" id="ARBA00023180"/>
    </source>
</evidence>
<feature type="domain" description="SMB" evidence="7">
    <location>
        <begin position="418"/>
        <end position="457"/>
    </location>
</feature>
<evidence type="ECO:0000259" key="7">
    <source>
        <dbReference type="PROSITE" id="PS50958"/>
    </source>
</evidence>
<keyword evidence="5" id="KW-0732">Signal</keyword>
<dbReference type="InterPro" id="IPR042235">
    <property type="entry name" value="ZP-C_dom"/>
</dbReference>
<dbReference type="InterPro" id="IPR052129">
    <property type="entry name" value="Spermadhesin-Link_domain"/>
</dbReference>
<feature type="domain" description="SMB" evidence="7">
    <location>
        <begin position="157"/>
        <end position="200"/>
    </location>
</feature>
<feature type="domain" description="SMB" evidence="7">
    <location>
        <begin position="263"/>
        <end position="302"/>
    </location>
</feature>
<comment type="caution">
    <text evidence="9">The sequence shown here is derived from an EMBL/GenBank/DDBJ whole genome shotgun (WGS) entry which is preliminary data.</text>
</comment>
<dbReference type="Proteomes" id="UP001356427">
    <property type="component" value="Unassembled WGS sequence"/>
</dbReference>
<dbReference type="InterPro" id="IPR048290">
    <property type="entry name" value="ZP_chr"/>
</dbReference>
<feature type="domain" description="CUB" evidence="6">
    <location>
        <begin position="453"/>
        <end position="579"/>
    </location>
</feature>
<dbReference type="CDD" id="cd00041">
    <property type="entry name" value="CUB"/>
    <property type="match status" value="2"/>
</dbReference>
<dbReference type="InterPro" id="IPR001507">
    <property type="entry name" value="ZP_dom"/>
</dbReference>
<dbReference type="PANTHER" id="PTHR46908:SF4">
    <property type="entry name" value="TUMOR NECROSIS FACTOR-INDUCIBLE GENE 6 PROTEIN"/>
    <property type="match status" value="1"/>
</dbReference>
<feature type="domain" description="ZP" evidence="8">
    <location>
        <begin position="588"/>
        <end position="833"/>
    </location>
</feature>
<evidence type="ECO:0000259" key="6">
    <source>
        <dbReference type="PROSITE" id="PS01180"/>
    </source>
</evidence>
<dbReference type="SUPFAM" id="SSF49854">
    <property type="entry name" value="Spermadhesin, CUB domain"/>
    <property type="match status" value="2"/>
</dbReference>
<dbReference type="Gene3D" id="2.60.40.4100">
    <property type="entry name" value="Zona pellucida, ZP-C domain"/>
    <property type="match status" value="1"/>
</dbReference>
<dbReference type="FunFam" id="2.60.120.290:FF:000005">
    <property type="entry name" value="Procollagen C-endopeptidase enhancer 1"/>
    <property type="match status" value="2"/>
</dbReference>
<evidence type="ECO:0000259" key="8">
    <source>
        <dbReference type="PROSITE" id="PS51034"/>
    </source>
</evidence>
<dbReference type="AlphaFoldDB" id="A0AAN8MER3"/>
<dbReference type="PROSITE" id="PS01180">
    <property type="entry name" value="CUB"/>
    <property type="match status" value="2"/>
</dbReference>
<dbReference type="PROSITE" id="PS51034">
    <property type="entry name" value="ZP_2"/>
    <property type="match status" value="1"/>
</dbReference>
<feature type="chain" id="PRO_5042844144" description="Deleted in malignant brain tumors 1 protein" evidence="5">
    <location>
        <begin position="22"/>
        <end position="878"/>
    </location>
</feature>
<dbReference type="InterPro" id="IPR035914">
    <property type="entry name" value="Sperma_CUB_dom_sf"/>
</dbReference>
<dbReference type="PROSITE" id="PS00524">
    <property type="entry name" value="SMB_1"/>
    <property type="match status" value="6"/>
</dbReference>
<evidence type="ECO:0000256" key="4">
    <source>
        <dbReference type="SAM" id="MobiDB-lite"/>
    </source>
</evidence>
<dbReference type="PRINTS" id="PR00023">
    <property type="entry name" value="ZPELLUCIDA"/>
</dbReference>
<dbReference type="EMBL" id="JAGTTL010000001">
    <property type="protein sequence ID" value="KAK6328663.1"/>
    <property type="molecule type" value="Genomic_DNA"/>
</dbReference>
<feature type="domain" description="CUB" evidence="6">
    <location>
        <begin position="44"/>
        <end position="156"/>
    </location>
</feature>
<feature type="signal peptide" evidence="5">
    <location>
        <begin position="1"/>
        <end position="21"/>
    </location>
</feature>
<dbReference type="SUPFAM" id="SSF90188">
    <property type="entry name" value="Somatomedin B domain"/>
    <property type="match status" value="6"/>
</dbReference>
<feature type="domain" description="SMB" evidence="7">
    <location>
        <begin position="372"/>
        <end position="411"/>
    </location>
</feature>
<protein>
    <recommendedName>
        <fullName evidence="11">Deleted in malignant brain tumors 1 protein</fullName>
    </recommendedName>
</protein>
<evidence type="ECO:0008006" key="11">
    <source>
        <dbReference type="Google" id="ProtNLM"/>
    </source>
</evidence>
<dbReference type="Pfam" id="PF00100">
    <property type="entry name" value="Zona_pellucida"/>
    <property type="match status" value="1"/>
</dbReference>
<organism evidence="9 10">
    <name type="scientific">Coregonus suidteri</name>
    <dbReference type="NCBI Taxonomy" id="861788"/>
    <lineage>
        <taxon>Eukaryota</taxon>
        <taxon>Metazoa</taxon>
        <taxon>Chordata</taxon>
        <taxon>Craniata</taxon>
        <taxon>Vertebrata</taxon>
        <taxon>Euteleostomi</taxon>
        <taxon>Actinopterygii</taxon>
        <taxon>Neopterygii</taxon>
        <taxon>Teleostei</taxon>
        <taxon>Protacanthopterygii</taxon>
        <taxon>Salmoniformes</taxon>
        <taxon>Salmonidae</taxon>
        <taxon>Coregoninae</taxon>
        <taxon>Coregonus</taxon>
    </lineage>
</organism>
<dbReference type="SMART" id="SM00201">
    <property type="entry name" value="SO"/>
    <property type="match status" value="6"/>
</dbReference>
<dbReference type="Pfam" id="PF00431">
    <property type="entry name" value="CUB"/>
    <property type="match status" value="2"/>
</dbReference>
<dbReference type="Gene3D" id="2.60.40.3210">
    <property type="entry name" value="Zona pellucida, ZP-N domain"/>
    <property type="match status" value="1"/>
</dbReference>
<dbReference type="Gene3D" id="4.10.410.20">
    <property type="match status" value="3"/>
</dbReference>
<feature type="domain" description="SMB" evidence="7">
    <location>
        <begin position="323"/>
        <end position="362"/>
    </location>
</feature>
<dbReference type="InterPro" id="IPR001212">
    <property type="entry name" value="Somatomedin_B_dom"/>
</dbReference>
<feature type="domain" description="SMB" evidence="7">
    <location>
        <begin position="217"/>
        <end position="256"/>
    </location>
</feature>